<gene>
    <name evidence="3" type="ORF">SPBR_02520</name>
</gene>
<name>A0A0C2FMU5_9PEZI</name>
<dbReference type="InterPro" id="IPR049207">
    <property type="entry name" value="DUF4246_N"/>
</dbReference>
<sequence>MSTTDKPTTDAAAAAIVEDADRVRLPGFGLPHSSGWVANKAKFPHALESEGRGKLSRGLFLRERRMLDFMGTITDKPEWERKVFDEEIVGKWRAEAMEMPTVDDDDVFMSEDMFDYPANARKCIAELRDKAERLKKTGFVTTFDAEVTIVKSDTAVSDELAAALKKCVAKLEDVPERDKDWHPGSDDQVLDLLHPSLYPVVFGVTRALAKGTVPLDDCAAYTGRGEVTELSDIKPHSYNEFANHEDLYQWLPADVTLSKDGSASITSYINNLHPRDHKELYGVLEKFVAASVPLWEEALTPYGDRRRIELGFTNDEEDFYLPDGIVYEIPGEDGEDAKDSSEFDDEEYKYTDEYQEWWHEHRVLEFREPKEYVPFDKQTELVERVHLAPTVDTPSPFPKGLQVIFKLANIHLTPEKPSYGGGSWHIEGTLSERICASALYYYDEENITPSQLSFRQCIDEEDMMMIPAQSMYASLLSYLGIDQDGTAVHNLGSVLTRPGRLLVFPNVLQHRVGSFELQDATKPGHRKILAMFLIDPSRRVLSSANVPPQRKDWWSEYVHETPALSRLPNELFSHVINLVDEFPLSWEQAVKIRADLMKTRSAFTKDQENEMNDHTFSFCEH</sequence>
<dbReference type="VEuPathDB" id="FungiDB:SPBR_02520"/>
<dbReference type="RefSeq" id="XP_040620388.1">
    <property type="nucleotide sequence ID" value="XM_040760823.1"/>
</dbReference>
<dbReference type="Pfam" id="PF21666">
    <property type="entry name" value="DUF4246_N"/>
    <property type="match status" value="1"/>
</dbReference>
<dbReference type="Proteomes" id="UP000031575">
    <property type="component" value="Unassembled WGS sequence"/>
</dbReference>
<organism evidence="3 4">
    <name type="scientific">Sporothrix brasiliensis 5110</name>
    <dbReference type="NCBI Taxonomy" id="1398154"/>
    <lineage>
        <taxon>Eukaryota</taxon>
        <taxon>Fungi</taxon>
        <taxon>Dikarya</taxon>
        <taxon>Ascomycota</taxon>
        <taxon>Pezizomycotina</taxon>
        <taxon>Sordariomycetes</taxon>
        <taxon>Sordariomycetidae</taxon>
        <taxon>Ophiostomatales</taxon>
        <taxon>Ophiostomataceae</taxon>
        <taxon>Sporothrix</taxon>
    </lineage>
</organism>
<dbReference type="InterPro" id="IPR049192">
    <property type="entry name" value="DUF4246_C"/>
</dbReference>
<evidence type="ECO:0000313" key="4">
    <source>
        <dbReference type="Proteomes" id="UP000031575"/>
    </source>
</evidence>
<feature type="domain" description="DUF4246" evidence="2">
    <location>
        <begin position="25"/>
        <end position="95"/>
    </location>
</feature>
<evidence type="ECO:0000259" key="1">
    <source>
        <dbReference type="Pfam" id="PF14033"/>
    </source>
</evidence>
<dbReference type="GeneID" id="63675744"/>
<proteinExistence type="predicted"/>
<dbReference type="PANTHER" id="PTHR33119:SF1">
    <property type="entry name" value="FE2OG DIOXYGENASE DOMAIN-CONTAINING PROTEIN"/>
    <property type="match status" value="1"/>
</dbReference>
<evidence type="ECO:0000313" key="3">
    <source>
        <dbReference type="EMBL" id="KIH92378.1"/>
    </source>
</evidence>
<dbReference type="EMBL" id="AWTV01000006">
    <property type="protein sequence ID" value="KIH92378.1"/>
    <property type="molecule type" value="Genomic_DNA"/>
</dbReference>
<evidence type="ECO:0000259" key="2">
    <source>
        <dbReference type="Pfam" id="PF21666"/>
    </source>
</evidence>
<dbReference type="PANTHER" id="PTHR33119">
    <property type="entry name" value="IFI3P"/>
    <property type="match status" value="1"/>
</dbReference>
<dbReference type="AlphaFoldDB" id="A0A0C2FMU5"/>
<keyword evidence="4" id="KW-1185">Reference proteome</keyword>
<accession>A0A0C2FMU5</accession>
<comment type="caution">
    <text evidence="3">The sequence shown here is derived from an EMBL/GenBank/DDBJ whole genome shotgun (WGS) entry which is preliminary data.</text>
</comment>
<dbReference type="HOGENOM" id="CLU_012066_2_0_1"/>
<dbReference type="InterPro" id="IPR025340">
    <property type="entry name" value="DUF4246"/>
</dbReference>
<feature type="domain" description="DUF4246" evidence="1">
    <location>
        <begin position="120"/>
        <end position="556"/>
    </location>
</feature>
<dbReference type="OrthoDB" id="415532at2759"/>
<protein>
    <submittedName>
        <fullName evidence="3">Uncharacterized protein</fullName>
    </submittedName>
</protein>
<reference evidence="3 4" key="1">
    <citation type="journal article" date="2014" name="BMC Genomics">
        <title>Comparative genomics of the major fungal agents of human and animal Sporotrichosis: Sporothrix schenckii and Sporothrix brasiliensis.</title>
        <authorList>
            <person name="Teixeira M.M."/>
            <person name="de Almeida L.G."/>
            <person name="Kubitschek-Barreira P."/>
            <person name="Alves F.L."/>
            <person name="Kioshima E.S."/>
            <person name="Abadio A.K."/>
            <person name="Fernandes L."/>
            <person name="Derengowski L.S."/>
            <person name="Ferreira K.S."/>
            <person name="Souza R.C."/>
            <person name="Ruiz J.C."/>
            <person name="de Andrade N.C."/>
            <person name="Paes H.C."/>
            <person name="Nicola A.M."/>
            <person name="Albuquerque P."/>
            <person name="Gerber A.L."/>
            <person name="Martins V.P."/>
            <person name="Peconick L.D."/>
            <person name="Neto A.V."/>
            <person name="Chaucanez C.B."/>
            <person name="Silva P.A."/>
            <person name="Cunha O.L."/>
            <person name="de Oliveira F.F."/>
            <person name="dos Santos T.C."/>
            <person name="Barros A.L."/>
            <person name="Soares M.A."/>
            <person name="de Oliveira L.M."/>
            <person name="Marini M.M."/>
            <person name="Villalobos-Duno H."/>
            <person name="Cunha M.M."/>
            <person name="de Hoog S."/>
            <person name="da Silveira J.F."/>
            <person name="Henrissat B."/>
            <person name="Nino-Vega G.A."/>
            <person name="Cisalpino P.S."/>
            <person name="Mora-Montes H.M."/>
            <person name="Almeida S.R."/>
            <person name="Stajich J.E."/>
            <person name="Lopes-Bezerra L.M."/>
            <person name="Vasconcelos A.T."/>
            <person name="Felipe M.S."/>
        </authorList>
    </citation>
    <scope>NUCLEOTIDE SEQUENCE [LARGE SCALE GENOMIC DNA]</scope>
    <source>
        <strain evidence="3 4">5110</strain>
    </source>
</reference>
<dbReference type="Pfam" id="PF14033">
    <property type="entry name" value="DUF4246"/>
    <property type="match status" value="1"/>
</dbReference>